<comment type="caution">
    <text evidence="1">Lacks conserved residue(s) required for the propagation of feature annotation.</text>
</comment>
<evidence type="ECO:0000259" key="2">
    <source>
        <dbReference type="PROSITE" id="PS50025"/>
    </source>
</evidence>
<dbReference type="EMBL" id="KK115205">
    <property type="protein sequence ID" value="KFM64418.1"/>
    <property type="molecule type" value="Genomic_DNA"/>
</dbReference>
<organism evidence="3 4">
    <name type="scientific">Stegodyphus mimosarum</name>
    <name type="common">African social velvet spider</name>
    <dbReference type="NCBI Taxonomy" id="407821"/>
    <lineage>
        <taxon>Eukaryota</taxon>
        <taxon>Metazoa</taxon>
        <taxon>Ecdysozoa</taxon>
        <taxon>Arthropoda</taxon>
        <taxon>Chelicerata</taxon>
        <taxon>Arachnida</taxon>
        <taxon>Araneae</taxon>
        <taxon>Araneomorphae</taxon>
        <taxon>Entelegynae</taxon>
        <taxon>Eresoidea</taxon>
        <taxon>Eresidae</taxon>
        <taxon>Stegodyphus</taxon>
    </lineage>
</organism>
<evidence type="ECO:0000256" key="1">
    <source>
        <dbReference type="PROSITE-ProRule" id="PRU00122"/>
    </source>
</evidence>
<name>A0A087TH29_STEMI</name>
<dbReference type="PROSITE" id="PS50025">
    <property type="entry name" value="LAM_G_DOMAIN"/>
    <property type="match status" value="1"/>
</dbReference>
<dbReference type="AlphaFoldDB" id="A0A087TH29"/>
<dbReference type="SUPFAM" id="SSF49899">
    <property type="entry name" value="Concanavalin A-like lectins/glucanases"/>
    <property type="match status" value="1"/>
</dbReference>
<proteinExistence type="predicted"/>
<dbReference type="InterPro" id="IPR001791">
    <property type="entry name" value="Laminin_G"/>
</dbReference>
<feature type="domain" description="Laminin G" evidence="2">
    <location>
        <begin position="1"/>
        <end position="68"/>
    </location>
</feature>
<gene>
    <name evidence="3" type="ORF">X975_26498</name>
</gene>
<dbReference type="OrthoDB" id="430340at2759"/>
<feature type="non-terminal residue" evidence="3">
    <location>
        <position position="1"/>
    </location>
</feature>
<keyword evidence="4" id="KW-1185">Reference proteome</keyword>
<dbReference type="InterPro" id="IPR013320">
    <property type="entry name" value="ConA-like_dom_sf"/>
</dbReference>
<sequence>FKYSSNENFGLLLWNGQIYSEDGDYLGVGLSNNRLHLVWNLGWLSRNEIITNVIPPDKNVWHHLYIER</sequence>
<evidence type="ECO:0000313" key="3">
    <source>
        <dbReference type="EMBL" id="KFM64418.1"/>
    </source>
</evidence>
<dbReference type="Pfam" id="PF02210">
    <property type="entry name" value="Laminin_G_2"/>
    <property type="match status" value="1"/>
</dbReference>
<evidence type="ECO:0000313" key="4">
    <source>
        <dbReference type="Proteomes" id="UP000054359"/>
    </source>
</evidence>
<feature type="non-terminal residue" evidence="3">
    <location>
        <position position="68"/>
    </location>
</feature>
<accession>A0A087TH29</accession>
<dbReference type="Proteomes" id="UP000054359">
    <property type="component" value="Unassembled WGS sequence"/>
</dbReference>
<reference evidence="3 4" key="1">
    <citation type="submission" date="2013-11" db="EMBL/GenBank/DDBJ databases">
        <title>Genome sequencing of Stegodyphus mimosarum.</title>
        <authorList>
            <person name="Bechsgaard J."/>
        </authorList>
    </citation>
    <scope>NUCLEOTIDE SEQUENCE [LARGE SCALE GENOMIC DNA]</scope>
</reference>
<dbReference type="Gene3D" id="2.60.120.200">
    <property type="match status" value="1"/>
</dbReference>
<protein>
    <recommendedName>
        <fullName evidence="2">Laminin G domain-containing protein</fullName>
    </recommendedName>
</protein>